<name>A0ABN8VBT6_STRGL</name>
<accession>A0ABN8VBT6</accession>
<dbReference type="RefSeq" id="WP_318575486.1">
    <property type="nucleotide sequence ID" value="NZ_CAKXYP010000025.1"/>
</dbReference>
<gene>
    <name evidence="1" type="ORF">SGL43_06569</name>
</gene>
<keyword evidence="2" id="KW-1185">Reference proteome</keyword>
<dbReference type="Proteomes" id="UP001154015">
    <property type="component" value="Unassembled WGS sequence"/>
</dbReference>
<organism evidence="1 2">
    <name type="scientific">Streptomyces globisporus</name>
    <dbReference type="NCBI Taxonomy" id="1908"/>
    <lineage>
        <taxon>Bacteria</taxon>
        <taxon>Bacillati</taxon>
        <taxon>Actinomycetota</taxon>
        <taxon>Actinomycetes</taxon>
        <taxon>Kitasatosporales</taxon>
        <taxon>Streptomycetaceae</taxon>
        <taxon>Streptomyces</taxon>
    </lineage>
</organism>
<sequence>MHDNHDDDSYSWPTCAAGPETGARSHKLWAAEIGRLVCRPCEDQTAKRLAELGPLFRRLNETATLMRGARRPGGATSGSRTPPIPPRLEVLALTANGGVATRLQAIEDSWRQALGWETSPTVEERTTFPVTRDAAGRTQVGRPVKGDRVYPHWRTQTALKSVPAHLTFLANNLPWAVCSYESVGQDIDDLRRLHAECVAVAANEHRPGRVNIGRCPTRYDDGTLCRADLTATASSHRVHCGQCGARWETLGEWKQLREQQDAVLREDAGVAA</sequence>
<comment type="caution">
    <text evidence="1">The sequence shown here is derived from an EMBL/GenBank/DDBJ whole genome shotgun (WGS) entry which is preliminary data.</text>
</comment>
<evidence type="ECO:0000313" key="1">
    <source>
        <dbReference type="EMBL" id="CAH9419514.1"/>
    </source>
</evidence>
<protein>
    <submittedName>
        <fullName evidence="1">Uncharacterized protein</fullName>
    </submittedName>
</protein>
<reference evidence="1" key="1">
    <citation type="submission" date="2022-03" db="EMBL/GenBank/DDBJ databases">
        <authorList>
            <person name="Leyn A S."/>
        </authorList>
    </citation>
    <scope>NUCLEOTIDE SEQUENCE</scope>
    <source>
        <strain evidence="1">Streptomyces globisporus 4-3</strain>
    </source>
</reference>
<dbReference type="EMBL" id="CAKXYP010000025">
    <property type="protein sequence ID" value="CAH9419514.1"/>
    <property type="molecule type" value="Genomic_DNA"/>
</dbReference>
<evidence type="ECO:0000313" key="2">
    <source>
        <dbReference type="Proteomes" id="UP001154015"/>
    </source>
</evidence>
<proteinExistence type="predicted"/>